<proteinExistence type="predicted"/>
<dbReference type="Pfam" id="PF00249">
    <property type="entry name" value="Myb_DNA-binding"/>
    <property type="match status" value="1"/>
</dbReference>
<evidence type="ECO:0000256" key="6">
    <source>
        <dbReference type="ARBA" id="ARBA00023242"/>
    </source>
</evidence>
<reference evidence="10" key="3">
    <citation type="journal article" date="2017" name="Nature">
        <title>Genome sequence of the progenitor of the wheat D genome Aegilops tauschii.</title>
        <authorList>
            <person name="Luo M.C."/>
            <person name="Gu Y.Q."/>
            <person name="Puiu D."/>
            <person name="Wang H."/>
            <person name="Twardziok S.O."/>
            <person name="Deal K.R."/>
            <person name="Huo N."/>
            <person name="Zhu T."/>
            <person name="Wang L."/>
            <person name="Wang Y."/>
            <person name="McGuire P.E."/>
            <person name="Liu S."/>
            <person name="Long H."/>
            <person name="Ramasamy R.K."/>
            <person name="Rodriguez J.C."/>
            <person name="Van S.L."/>
            <person name="Yuan L."/>
            <person name="Wang Z."/>
            <person name="Xia Z."/>
            <person name="Xiao L."/>
            <person name="Anderson O.D."/>
            <person name="Ouyang S."/>
            <person name="Liang Y."/>
            <person name="Zimin A.V."/>
            <person name="Pertea G."/>
            <person name="Qi P."/>
            <person name="Bennetzen J.L."/>
            <person name="Dai X."/>
            <person name="Dawson M.W."/>
            <person name="Muller H.G."/>
            <person name="Kugler K."/>
            <person name="Rivarola-Duarte L."/>
            <person name="Spannagl M."/>
            <person name="Mayer K.F.X."/>
            <person name="Lu F.H."/>
            <person name="Bevan M.W."/>
            <person name="Leroy P."/>
            <person name="Li P."/>
            <person name="You F.M."/>
            <person name="Sun Q."/>
            <person name="Liu Z."/>
            <person name="Lyons E."/>
            <person name="Wicker T."/>
            <person name="Salzberg S.L."/>
            <person name="Devos K.M."/>
            <person name="Dvorak J."/>
        </authorList>
    </citation>
    <scope>NUCLEOTIDE SEQUENCE [LARGE SCALE GENOMIC DNA]</scope>
    <source>
        <strain evidence="10">cv. AL8/78</strain>
    </source>
</reference>
<dbReference type="PROSITE" id="PS51294">
    <property type="entry name" value="HTH_MYB"/>
    <property type="match status" value="1"/>
</dbReference>
<dbReference type="InterPro" id="IPR017930">
    <property type="entry name" value="Myb_dom"/>
</dbReference>
<dbReference type="SMART" id="SM00717">
    <property type="entry name" value="SANT"/>
    <property type="match status" value="1"/>
</dbReference>
<dbReference type="InterPro" id="IPR044676">
    <property type="entry name" value="EOBI/EOBII-like_plant"/>
</dbReference>
<reference evidence="10" key="5">
    <citation type="journal article" date="2021" name="G3 (Bethesda)">
        <title>Aegilops tauschii genome assembly Aet v5.0 features greater sequence contiguity and improved annotation.</title>
        <authorList>
            <person name="Wang L."/>
            <person name="Zhu T."/>
            <person name="Rodriguez J.C."/>
            <person name="Deal K.R."/>
            <person name="Dubcovsky J."/>
            <person name="McGuire P.E."/>
            <person name="Lux T."/>
            <person name="Spannagl M."/>
            <person name="Mayer K.F.X."/>
            <person name="Baldrich P."/>
            <person name="Meyers B.C."/>
            <person name="Huo N."/>
            <person name="Gu Y.Q."/>
            <person name="Zhou H."/>
            <person name="Devos K.M."/>
            <person name="Bennetzen J.L."/>
            <person name="Unver T."/>
            <person name="Budak H."/>
            <person name="Gulick P.J."/>
            <person name="Galiba G."/>
            <person name="Kalapos B."/>
            <person name="Nelson D.R."/>
            <person name="Li P."/>
            <person name="You F.M."/>
            <person name="Luo M.C."/>
            <person name="Dvorak J."/>
        </authorList>
    </citation>
    <scope>NUCLEOTIDE SEQUENCE [LARGE SCALE GENOMIC DNA]</scope>
    <source>
        <strain evidence="10">cv. AL8/78</strain>
    </source>
</reference>
<dbReference type="EnsemblPlants" id="AET4Gv20471800.1">
    <property type="protein sequence ID" value="AET4Gv20471800.1"/>
    <property type="gene ID" value="AET4Gv20471800"/>
</dbReference>
<dbReference type="InterPro" id="IPR001005">
    <property type="entry name" value="SANT/Myb"/>
</dbReference>
<evidence type="ECO:0000256" key="3">
    <source>
        <dbReference type="ARBA" id="ARBA00023015"/>
    </source>
</evidence>
<dbReference type="PANTHER" id="PTHR45675">
    <property type="entry name" value="MYB TRANSCRIPTION FACTOR-RELATED-RELATED"/>
    <property type="match status" value="1"/>
</dbReference>
<feature type="domain" description="Myb-like" evidence="8">
    <location>
        <begin position="17"/>
        <end position="70"/>
    </location>
</feature>
<keyword evidence="4" id="KW-0238">DNA-binding</keyword>
<comment type="subcellular location">
    <subcellularLocation>
        <location evidence="1">Nucleus</location>
    </subcellularLocation>
</comment>
<feature type="compositionally biased region" description="Polar residues" evidence="7">
    <location>
        <begin position="102"/>
        <end position="117"/>
    </location>
</feature>
<keyword evidence="3" id="KW-0805">Transcription regulation</keyword>
<dbReference type="FunFam" id="1.10.10.60:FF:000011">
    <property type="entry name" value="Myb transcription factor"/>
    <property type="match status" value="1"/>
</dbReference>
<name>A0A453I7S8_AEGTS</name>
<feature type="domain" description="HTH myb-type" evidence="9">
    <location>
        <begin position="19"/>
        <end position="74"/>
    </location>
</feature>
<keyword evidence="5" id="KW-0804">Transcription</keyword>
<dbReference type="SUPFAM" id="SSF46689">
    <property type="entry name" value="Homeodomain-like"/>
    <property type="match status" value="1"/>
</dbReference>
<organism evidence="10 11">
    <name type="scientific">Aegilops tauschii subsp. strangulata</name>
    <name type="common">Goatgrass</name>
    <dbReference type="NCBI Taxonomy" id="200361"/>
    <lineage>
        <taxon>Eukaryota</taxon>
        <taxon>Viridiplantae</taxon>
        <taxon>Streptophyta</taxon>
        <taxon>Embryophyta</taxon>
        <taxon>Tracheophyta</taxon>
        <taxon>Spermatophyta</taxon>
        <taxon>Magnoliopsida</taxon>
        <taxon>Liliopsida</taxon>
        <taxon>Poales</taxon>
        <taxon>Poaceae</taxon>
        <taxon>BOP clade</taxon>
        <taxon>Pooideae</taxon>
        <taxon>Triticodae</taxon>
        <taxon>Triticeae</taxon>
        <taxon>Triticinae</taxon>
        <taxon>Aegilops</taxon>
    </lineage>
</organism>
<evidence type="ECO:0000256" key="4">
    <source>
        <dbReference type="ARBA" id="ARBA00023125"/>
    </source>
</evidence>
<reference evidence="10" key="4">
    <citation type="submission" date="2019-03" db="UniProtKB">
        <authorList>
            <consortium name="EnsemblPlants"/>
        </authorList>
    </citation>
    <scope>IDENTIFICATION</scope>
</reference>
<protein>
    <submittedName>
        <fullName evidence="10">Uncharacterized protein</fullName>
    </submittedName>
</protein>
<evidence type="ECO:0000256" key="5">
    <source>
        <dbReference type="ARBA" id="ARBA00023163"/>
    </source>
</evidence>
<evidence type="ECO:0000256" key="2">
    <source>
        <dbReference type="ARBA" id="ARBA00022737"/>
    </source>
</evidence>
<accession>A0A453I7S8</accession>
<evidence type="ECO:0000256" key="1">
    <source>
        <dbReference type="ARBA" id="ARBA00004123"/>
    </source>
</evidence>
<dbReference type="GO" id="GO:0005634">
    <property type="term" value="C:nucleus"/>
    <property type="evidence" value="ECO:0007669"/>
    <property type="project" value="UniProtKB-SubCell"/>
</dbReference>
<reference evidence="11" key="2">
    <citation type="journal article" date="2017" name="Nat. Plants">
        <title>The Aegilops tauschii genome reveals multiple impacts of transposons.</title>
        <authorList>
            <person name="Zhao G."/>
            <person name="Zou C."/>
            <person name="Li K."/>
            <person name="Wang K."/>
            <person name="Li T."/>
            <person name="Gao L."/>
            <person name="Zhang X."/>
            <person name="Wang H."/>
            <person name="Yang Z."/>
            <person name="Liu X."/>
            <person name="Jiang W."/>
            <person name="Mao L."/>
            <person name="Kong X."/>
            <person name="Jiao Y."/>
            <person name="Jia J."/>
        </authorList>
    </citation>
    <scope>NUCLEOTIDE SEQUENCE [LARGE SCALE GENOMIC DNA]</scope>
    <source>
        <strain evidence="11">cv. AL8/78</strain>
    </source>
</reference>
<feature type="compositionally biased region" description="Polar residues" evidence="7">
    <location>
        <begin position="79"/>
        <end position="92"/>
    </location>
</feature>
<dbReference type="Proteomes" id="UP000015105">
    <property type="component" value="Chromosome 4D"/>
</dbReference>
<dbReference type="PROSITE" id="PS50090">
    <property type="entry name" value="MYB_LIKE"/>
    <property type="match status" value="1"/>
</dbReference>
<keyword evidence="2" id="KW-0677">Repeat</keyword>
<evidence type="ECO:0000313" key="10">
    <source>
        <dbReference type="EnsemblPlants" id="AET4Gv20471800.1"/>
    </source>
</evidence>
<dbReference type="GO" id="GO:0003700">
    <property type="term" value="F:DNA-binding transcription factor activity"/>
    <property type="evidence" value="ECO:0007669"/>
    <property type="project" value="InterPro"/>
</dbReference>
<evidence type="ECO:0000259" key="9">
    <source>
        <dbReference type="PROSITE" id="PS51294"/>
    </source>
</evidence>
<feature type="compositionally biased region" description="Low complexity" evidence="7">
    <location>
        <begin position="119"/>
        <end position="145"/>
    </location>
</feature>
<reference evidence="11" key="1">
    <citation type="journal article" date="2014" name="Science">
        <title>Ancient hybridizations among the ancestral genomes of bread wheat.</title>
        <authorList>
            <consortium name="International Wheat Genome Sequencing Consortium,"/>
            <person name="Marcussen T."/>
            <person name="Sandve S.R."/>
            <person name="Heier L."/>
            <person name="Spannagl M."/>
            <person name="Pfeifer M."/>
            <person name="Jakobsen K.S."/>
            <person name="Wulff B.B."/>
            <person name="Steuernagel B."/>
            <person name="Mayer K.F."/>
            <person name="Olsen O.A."/>
        </authorList>
    </citation>
    <scope>NUCLEOTIDE SEQUENCE [LARGE SCALE GENOMIC DNA]</scope>
    <source>
        <strain evidence="11">cv. AL8/78</strain>
    </source>
</reference>
<evidence type="ECO:0000256" key="7">
    <source>
        <dbReference type="SAM" id="MobiDB-lite"/>
    </source>
</evidence>
<dbReference type="AlphaFoldDB" id="A0A453I7S8"/>
<dbReference type="InterPro" id="IPR009057">
    <property type="entry name" value="Homeodomain-like_sf"/>
</dbReference>
<dbReference type="Gene3D" id="1.10.10.60">
    <property type="entry name" value="Homeodomain-like"/>
    <property type="match status" value="1"/>
</dbReference>
<sequence>MDMVHERDSSSEEEVMAGDLRRGPWTVEEDILLVNYIAAHGEGRWNSLARSAGSLKRTGKSCRLRWLNYLRPDLRRGSITPQEQLLIPSSCTRGGATAGPRSRSTSPAAPTTRSRTTGARACRSTPSSSSATSTASSSRTSCATSGCPASSSASR</sequence>
<dbReference type="PANTHER" id="PTHR45675:SF1">
    <property type="entry name" value="MYB TRANSCRIPTION FACTOR-RELATED"/>
    <property type="match status" value="1"/>
</dbReference>
<evidence type="ECO:0000313" key="11">
    <source>
        <dbReference type="Proteomes" id="UP000015105"/>
    </source>
</evidence>
<keyword evidence="6" id="KW-0539">Nucleus</keyword>
<dbReference type="GO" id="GO:0043565">
    <property type="term" value="F:sequence-specific DNA binding"/>
    <property type="evidence" value="ECO:0007669"/>
    <property type="project" value="InterPro"/>
</dbReference>
<keyword evidence="11" id="KW-1185">Reference proteome</keyword>
<dbReference type="Gramene" id="AET4Gv20471800.1">
    <property type="protein sequence ID" value="AET4Gv20471800.1"/>
    <property type="gene ID" value="AET4Gv20471800"/>
</dbReference>
<dbReference type="CDD" id="cd00167">
    <property type="entry name" value="SANT"/>
    <property type="match status" value="1"/>
</dbReference>
<evidence type="ECO:0000259" key="8">
    <source>
        <dbReference type="PROSITE" id="PS50090"/>
    </source>
</evidence>
<feature type="region of interest" description="Disordered" evidence="7">
    <location>
        <begin position="77"/>
        <end position="155"/>
    </location>
</feature>